<protein>
    <submittedName>
        <fullName evidence="4">Kinase-like domain-containing protein</fullName>
    </submittedName>
</protein>
<dbReference type="InterPro" id="IPR051681">
    <property type="entry name" value="Ser/Thr_Kinases-Pseudokinases"/>
</dbReference>
<reference evidence="4" key="1">
    <citation type="journal article" date="2020" name="Nat. Commun.">
        <title>Large-scale genome sequencing of mycorrhizal fungi provides insights into the early evolution of symbiotic traits.</title>
        <authorList>
            <person name="Miyauchi S."/>
            <person name="Kiss E."/>
            <person name="Kuo A."/>
            <person name="Drula E."/>
            <person name="Kohler A."/>
            <person name="Sanchez-Garcia M."/>
            <person name="Morin E."/>
            <person name="Andreopoulos B."/>
            <person name="Barry K.W."/>
            <person name="Bonito G."/>
            <person name="Buee M."/>
            <person name="Carver A."/>
            <person name="Chen C."/>
            <person name="Cichocki N."/>
            <person name="Clum A."/>
            <person name="Culley D."/>
            <person name="Crous P.W."/>
            <person name="Fauchery L."/>
            <person name="Girlanda M."/>
            <person name="Hayes R.D."/>
            <person name="Keri Z."/>
            <person name="LaButti K."/>
            <person name="Lipzen A."/>
            <person name="Lombard V."/>
            <person name="Magnuson J."/>
            <person name="Maillard F."/>
            <person name="Murat C."/>
            <person name="Nolan M."/>
            <person name="Ohm R.A."/>
            <person name="Pangilinan J."/>
            <person name="Pereira M.F."/>
            <person name="Perotto S."/>
            <person name="Peter M."/>
            <person name="Pfister S."/>
            <person name="Riley R."/>
            <person name="Sitrit Y."/>
            <person name="Stielow J.B."/>
            <person name="Szollosi G."/>
            <person name="Zifcakova L."/>
            <person name="Stursova M."/>
            <person name="Spatafora J.W."/>
            <person name="Tedersoo L."/>
            <person name="Vaario L.M."/>
            <person name="Yamada A."/>
            <person name="Yan M."/>
            <person name="Wang P."/>
            <person name="Xu J."/>
            <person name="Bruns T."/>
            <person name="Baldrian P."/>
            <person name="Vilgalys R."/>
            <person name="Dunand C."/>
            <person name="Henrissat B."/>
            <person name="Grigoriev I.V."/>
            <person name="Hibbett D."/>
            <person name="Nagy L.G."/>
            <person name="Martin F.M."/>
        </authorList>
    </citation>
    <scope>NUCLEOTIDE SEQUENCE</scope>
    <source>
        <strain evidence="4">UH-Tt-Lm1</strain>
    </source>
</reference>
<dbReference type="InterPro" id="IPR011009">
    <property type="entry name" value="Kinase-like_dom_sf"/>
</dbReference>
<keyword evidence="4" id="KW-0418">Kinase</keyword>
<dbReference type="Pfam" id="PF07714">
    <property type="entry name" value="PK_Tyr_Ser-Thr"/>
    <property type="match status" value="1"/>
</dbReference>
<name>A0A9P6HKU6_9AGAM</name>
<dbReference type="GO" id="GO:0004674">
    <property type="term" value="F:protein serine/threonine kinase activity"/>
    <property type="evidence" value="ECO:0007669"/>
    <property type="project" value="TreeGrafter"/>
</dbReference>
<dbReference type="OrthoDB" id="346907at2759"/>
<dbReference type="PROSITE" id="PS50011">
    <property type="entry name" value="PROTEIN_KINASE_DOM"/>
    <property type="match status" value="1"/>
</dbReference>
<evidence type="ECO:0000256" key="2">
    <source>
        <dbReference type="ARBA" id="ARBA00022840"/>
    </source>
</evidence>
<gene>
    <name evidence="4" type="ORF">BJ322DRAFT_531239</name>
</gene>
<sequence>MALSSSPTLQQLRRLDTSSLDFEGQLNNILYGEEYVQCVLNLREDDAAWLANYLDEALDVLDPSEATSRKCLRELRNICGTKGILPESYTLSSHLLDIRDEPFASGGHGEVYKGTHDGTGVCIKRLRVYAKDGLEKVMKAFCHEAVTWKRVTHPNIVPLLGVTISPRFQLISDYMSGGDLPEYIKQHSDADRLGLLSDVAKGLHYLHSCNVIHGDLKGSNILVDSSDHARIADFGLAMVTKNLDSVPSASHHHGYTPRWTAPEVLKDGKYSKEADIFSFAMVMYEVFAGAVPFNDTTSFMAMLYTTEGKRPPRPTHPIFTENLWTLMQRCWDHDPNSRPDVSEVLQILLNLDIPAWKQLITHTLAADRRVSLVTAIFSDHDQVKMIHGKCLRYLHRICGRHALLPRSLEIPLCYDPTKDPVSHGGLADVWKGQYQGECVAAQVFRLWPGDDTEKIKRLSISRRGFAGRL</sequence>
<evidence type="ECO:0000256" key="1">
    <source>
        <dbReference type="ARBA" id="ARBA00022741"/>
    </source>
</evidence>
<dbReference type="PANTHER" id="PTHR44329">
    <property type="entry name" value="SERINE/THREONINE-PROTEIN KINASE TNNI3K-RELATED"/>
    <property type="match status" value="1"/>
</dbReference>
<feature type="domain" description="Protein kinase" evidence="3">
    <location>
        <begin position="97"/>
        <end position="349"/>
    </location>
</feature>
<dbReference type="PRINTS" id="PR00109">
    <property type="entry name" value="TYRKINASE"/>
</dbReference>
<dbReference type="EMBL" id="WIUZ02000003">
    <property type="protein sequence ID" value="KAF9789353.1"/>
    <property type="molecule type" value="Genomic_DNA"/>
</dbReference>
<dbReference type="GO" id="GO:0005524">
    <property type="term" value="F:ATP binding"/>
    <property type="evidence" value="ECO:0007669"/>
    <property type="project" value="UniProtKB-KW"/>
</dbReference>
<dbReference type="InterPro" id="IPR001245">
    <property type="entry name" value="Ser-Thr/Tyr_kinase_cat_dom"/>
</dbReference>
<dbReference type="AlphaFoldDB" id="A0A9P6HKU6"/>
<keyword evidence="2" id="KW-0067">ATP-binding</keyword>
<comment type="caution">
    <text evidence="4">The sequence shown here is derived from an EMBL/GenBank/DDBJ whole genome shotgun (WGS) entry which is preliminary data.</text>
</comment>
<organism evidence="4 5">
    <name type="scientific">Thelephora terrestris</name>
    <dbReference type="NCBI Taxonomy" id="56493"/>
    <lineage>
        <taxon>Eukaryota</taxon>
        <taxon>Fungi</taxon>
        <taxon>Dikarya</taxon>
        <taxon>Basidiomycota</taxon>
        <taxon>Agaricomycotina</taxon>
        <taxon>Agaricomycetes</taxon>
        <taxon>Thelephorales</taxon>
        <taxon>Thelephoraceae</taxon>
        <taxon>Thelephora</taxon>
    </lineage>
</organism>
<dbReference type="Gene3D" id="1.10.510.10">
    <property type="entry name" value="Transferase(Phosphotransferase) domain 1"/>
    <property type="match status" value="1"/>
</dbReference>
<accession>A0A9P6HKU6</accession>
<evidence type="ECO:0000259" key="3">
    <source>
        <dbReference type="PROSITE" id="PS50011"/>
    </source>
</evidence>
<keyword evidence="5" id="KW-1185">Reference proteome</keyword>
<reference evidence="4" key="2">
    <citation type="submission" date="2020-11" db="EMBL/GenBank/DDBJ databases">
        <authorList>
            <consortium name="DOE Joint Genome Institute"/>
            <person name="Kuo A."/>
            <person name="Miyauchi S."/>
            <person name="Kiss E."/>
            <person name="Drula E."/>
            <person name="Kohler A."/>
            <person name="Sanchez-Garcia M."/>
            <person name="Andreopoulos B."/>
            <person name="Barry K.W."/>
            <person name="Bonito G."/>
            <person name="Buee M."/>
            <person name="Carver A."/>
            <person name="Chen C."/>
            <person name="Cichocki N."/>
            <person name="Clum A."/>
            <person name="Culley D."/>
            <person name="Crous P.W."/>
            <person name="Fauchery L."/>
            <person name="Girlanda M."/>
            <person name="Hayes R."/>
            <person name="Keri Z."/>
            <person name="Labutti K."/>
            <person name="Lipzen A."/>
            <person name="Lombard V."/>
            <person name="Magnuson J."/>
            <person name="Maillard F."/>
            <person name="Morin E."/>
            <person name="Murat C."/>
            <person name="Nolan M."/>
            <person name="Ohm R."/>
            <person name="Pangilinan J."/>
            <person name="Pereira M."/>
            <person name="Perotto S."/>
            <person name="Peter M."/>
            <person name="Riley R."/>
            <person name="Sitrit Y."/>
            <person name="Stielow B."/>
            <person name="Szollosi G."/>
            <person name="Zifcakova L."/>
            <person name="Stursova M."/>
            <person name="Spatafora J.W."/>
            <person name="Tedersoo L."/>
            <person name="Vaario L.-M."/>
            <person name="Yamada A."/>
            <person name="Yan M."/>
            <person name="Wang P."/>
            <person name="Xu J."/>
            <person name="Bruns T."/>
            <person name="Baldrian P."/>
            <person name="Vilgalys R."/>
            <person name="Henrissat B."/>
            <person name="Grigoriev I.V."/>
            <person name="Hibbett D."/>
            <person name="Nagy L.G."/>
            <person name="Martin F.M."/>
        </authorList>
    </citation>
    <scope>NUCLEOTIDE SEQUENCE</scope>
    <source>
        <strain evidence="4">UH-Tt-Lm1</strain>
    </source>
</reference>
<proteinExistence type="predicted"/>
<dbReference type="PROSITE" id="PS00108">
    <property type="entry name" value="PROTEIN_KINASE_ST"/>
    <property type="match status" value="1"/>
</dbReference>
<dbReference type="Proteomes" id="UP000736335">
    <property type="component" value="Unassembled WGS sequence"/>
</dbReference>
<evidence type="ECO:0000313" key="5">
    <source>
        <dbReference type="Proteomes" id="UP000736335"/>
    </source>
</evidence>
<dbReference type="PANTHER" id="PTHR44329:SF298">
    <property type="entry name" value="MIXED LINEAGE KINASE DOMAIN-LIKE PROTEIN"/>
    <property type="match status" value="1"/>
</dbReference>
<dbReference type="SMART" id="SM00220">
    <property type="entry name" value="S_TKc"/>
    <property type="match status" value="1"/>
</dbReference>
<dbReference type="SUPFAM" id="SSF56112">
    <property type="entry name" value="Protein kinase-like (PK-like)"/>
    <property type="match status" value="1"/>
</dbReference>
<dbReference type="InterPro" id="IPR008271">
    <property type="entry name" value="Ser/Thr_kinase_AS"/>
</dbReference>
<keyword evidence="1" id="KW-0547">Nucleotide-binding</keyword>
<dbReference type="InterPro" id="IPR000719">
    <property type="entry name" value="Prot_kinase_dom"/>
</dbReference>
<evidence type="ECO:0000313" key="4">
    <source>
        <dbReference type="EMBL" id="KAF9789353.1"/>
    </source>
</evidence>
<keyword evidence="4" id="KW-0808">Transferase</keyword>